<dbReference type="EMBL" id="JADGKB010000007">
    <property type="protein sequence ID" value="KAJ3261102.1"/>
    <property type="molecule type" value="Genomic_DNA"/>
</dbReference>
<dbReference type="AlphaFoldDB" id="A0AAD5ULX6"/>
<organism evidence="2 3">
    <name type="scientific">Boothiomyces macroporosus</name>
    <dbReference type="NCBI Taxonomy" id="261099"/>
    <lineage>
        <taxon>Eukaryota</taxon>
        <taxon>Fungi</taxon>
        <taxon>Fungi incertae sedis</taxon>
        <taxon>Chytridiomycota</taxon>
        <taxon>Chytridiomycota incertae sedis</taxon>
        <taxon>Chytridiomycetes</taxon>
        <taxon>Rhizophydiales</taxon>
        <taxon>Terramycetaceae</taxon>
        <taxon>Boothiomyces</taxon>
    </lineage>
</organism>
<evidence type="ECO:0000313" key="2">
    <source>
        <dbReference type="EMBL" id="KAJ3261102.1"/>
    </source>
</evidence>
<dbReference type="InterPro" id="IPR052070">
    <property type="entry name" value="ESCRT-I_UEV_domain"/>
</dbReference>
<dbReference type="Proteomes" id="UP001210925">
    <property type="component" value="Unassembled WGS sequence"/>
</dbReference>
<evidence type="ECO:0000313" key="3">
    <source>
        <dbReference type="Proteomes" id="UP001210925"/>
    </source>
</evidence>
<dbReference type="PANTHER" id="PTHR23306">
    <property type="entry name" value="TUMOR SUSCEPTIBILITY GENE 101 PROTEIN-RELATED"/>
    <property type="match status" value="1"/>
</dbReference>
<dbReference type="GO" id="GO:0043130">
    <property type="term" value="F:ubiquitin binding"/>
    <property type="evidence" value="ECO:0007669"/>
    <property type="project" value="TreeGrafter"/>
</dbReference>
<protein>
    <submittedName>
        <fullName evidence="2">Uncharacterized protein</fullName>
    </submittedName>
</protein>
<feature type="compositionally biased region" description="Polar residues" evidence="1">
    <location>
        <begin position="73"/>
        <end position="85"/>
    </location>
</feature>
<comment type="caution">
    <text evidence="2">The sequence shown here is derived from an EMBL/GenBank/DDBJ whole genome shotgun (WGS) entry which is preliminary data.</text>
</comment>
<dbReference type="CDD" id="cd11685">
    <property type="entry name" value="UEV_TSG101-like"/>
    <property type="match status" value="1"/>
</dbReference>
<accession>A0AAD5ULX6</accession>
<sequence length="299" mass="34223">MYIKPGKIVNETGLVTLSFSHQQTLPVICGILQKEFSLDPPVVAKPTLPPKTKSDVQTQGTDYSQKPAPSPPTQYQSPPRTNFPMQQSPPRNNQQLPQPSPNQYPVQFGRSGSFSQSPPTSFPYQSPSGQSGQYKSVNNQQYQSPRLSKLPEPVKPKIDPAIEKLHQQRQVLKQKLRERIEIFKLNAPRETDRLKSLSNQLLGNQKFLDETIVRLQQIENGLKSNTDILLFKKQELVNNINYLKTIPNVDDQQFKYPTILHQQYVDLTVENFAIEDTIYYLSKKFSNTSLKVFFINIEH</sequence>
<feature type="region of interest" description="Disordered" evidence="1">
    <location>
        <begin position="42"/>
        <end position="154"/>
    </location>
</feature>
<feature type="compositionally biased region" description="Polar residues" evidence="1">
    <location>
        <begin position="110"/>
        <end position="146"/>
    </location>
</feature>
<evidence type="ECO:0000256" key="1">
    <source>
        <dbReference type="SAM" id="MobiDB-lite"/>
    </source>
</evidence>
<dbReference type="GO" id="GO:0000813">
    <property type="term" value="C:ESCRT I complex"/>
    <property type="evidence" value="ECO:0007669"/>
    <property type="project" value="TreeGrafter"/>
</dbReference>
<reference evidence="2" key="1">
    <citation type="submission" date="2020-05" db="EMBL/GenBank/DDBJ databases">
        <title>Phylogenomic resolution of chytrid fungi.</title>
        <authorList>
            <person name="Stajich J.E."/>
            <person name="Amses K."/>
            <person name="Simmons R."/>
            <person name="Seto K."/>
            <person name="Myers J."/>
            <person name="Bonds A."/>
            <person name="Quandt C.A."/>
            <person name="Barry K."/>
            <person name="Liu P."/>
            <person name="Grigoriev I."/>
            <person name="Longcore J.E."/>
            <person name="James T.Y."/>
        </authorList>
    </citation>
    <scope>NUCLEOTIDE SEQUENCE</scope>
    <source>
        <strain evidence="2">PLAUS21</strain>
    </source>
</reference>
<name>A0AAD5ULX6_9FUNG</name>
<feature type="compositionally biased region" description="Polar residues" evidence="1">
    <location>
        <begin position="55"/>
        <end position="64"/>
    </location>
</feature>
<dbReference type="PANTHER" id="PTHR23306:SF3">
    <property type="entry name" value="TUMOR SUPPRESSOR PROTEIN 101"/>
    <property type="match status" value="1"/>
</dbReference>
<gene>
    <name evidence="2" type="ORF">HK103_006411</name>
</gene>
<feature type="compositionally biased region" description="Low complexity" evidence="1">
    <location>
        <begin position="86"/>
        <end position="105"/>
    </location>
</feature>
<keyword evidence="3" id="KW-1185">Reference proteome</keyword>
<proteinExistence type="predicted"/>